<gene>
    <name evidence="1" type="ORF">Q5H94_12045</name>
</gene>
<evidence type="ECO:0000313" key="2">
    <source>
        <dbReference type="Proteomes" id="UP001176468"/>
    </source>
</evidence>
<evidence type="ECO:0000313" key="1">
    <source>
        <dbReference type="EMBL" id="MDO7843057.1"/>
    </source>
</evidence>
<reference evidence="1" key="1">
    <citation type="submission" date="2023-07" db="EMBL/GenBank/DDBJ databases">
        <authorList>
            <person name="Kim M.K."/>
        </authorList>
    </citation>
    <scope>NUCLEOTIDE SEQUENCE</scope>
    <source>
        <strain evidence="1">CA1-15</strain>
    </source>
</reference>
<keyword evidence="2" id="KW-1185">Reference proteome</keyword>
<protein>
    <recommendedName>
        <fullName evidence="3">Nuclear transport factor 2 family protein</fullName>
    </recommendedName>
</protein>
<name>A0ABT8ZZP4_9SPHN</name>
<organism evidence="1 2">
    <name type="scientific">Sphingomonas immobilis</name>
    <dbReference type="NCBI Taxonomy" id="3063997"/>
    <lineage>
        <taxon>Bacteria</taxon>
        <taxon>Pseudomonadati</taxon>
        <taxon>Pseudomonadota</taxon>
        <taxon>Alphaproteobacteria</taxon>
        <taxon>Sphingomonadales</taxon>
        <taxon>Sphingomonadaceae</taxon>
        <taxon>Sphingomonas</taxon>
    </lineage>
</organism>
<comment type="caution">
    <text evidence="1">The sequence shown here is derived from an EMBL/GenBank/DDBJ whole genome shotgun (WGS) entry which is preliminary data.</text>
</comment>
<dbReference type="EMBL" id="JAUQSZ010000007">
    <property type="protein sequence ID" value="MDO7843057.1"/>
    <property type="molecule type" value="Genomic_DNA"/>
</dbReference>
<proteinExistence type="predicted"/>
<dbReference type="Proteomes" id="UP001176468">
    <property type="component" value="Unassembled WGS sequence"/>
</dbReference>
<accession>A0ABT8ZZP4</accession>
<sequence length="56" mass="6184">MTVNERLVARGLLENWNDAVRARDRAAMILLLRRVAVPNASNVADAVLADPAFYGF</sequence>
<evidence type="ECO:0008006" key="3">
    <source>
        <dbReference type="Google" id="ProtNLM"/>
    </source>
</evidence>